<accession>A0AAD5N003</accession>
<dbReference type="EMBL" id="JAHQIW010002032">
    <property type="protein sequence ID" value="KAJ1354359.1"/>
    <property type="molecule type" value="Genomic_DNA"/>
</dbReference>
<proteinExistence type="predicted"/>
<dbReference type="AlphaFoldDB" id="A0AAD5N003"/>
<evidence type="ECO:0000313" key="2">
    <source>
        <dbReference type="EMBL" id="KAJ1354359.1"/>
    </source>
</evidence>
<organism evidence="2 3">
    <name type="scientific">Parelaphostrongylus tenuis</name>
    <name type="common">Meningeal worm</name>
    <dbReference type="NCBI Taxonomy" id="148309"/>
    <lineage>
        <taxon>Eukaryota</taxon>
        <taxon>Metazoa</taxon>
        <taxon>Ecdysozoa</taxon>
        <taxon>Nematoda</taxon>
        <taxon>Chromadorea</taxon>
        <taxon>Rhabditida</taxon>
        <taxon>Rhabditina</taxon>
        <taxon>Rhabditomorpha</taxon>
        <taxon>Strongyloidea</taxon>
        <taxon>Metastrongylidae</taxon>
        <taxon>Parelaphostrongylus</taxon>
    </lineage>
</organism>
<dbReference type="Proteomes" id="UP001196413">
    <property type="component" value="Unassembled WGS sequence"/>
</dbReference>
<gene>
    <name evidence="2" type="ORF">KIN20_011274</name>
</gene>
<feature type="compositionally biased region" description="Basic and acidic residues" evidence="1">
    <location>
        <begin position="43"/>
        <end position="53"/>
    </location>
</feature>
<evidence type="ECO:0000313" key="3">
    <source>
        <dbReference type="Proteomes" id="UP001196413"/>
    </source>
</evidence>
<sequence length="141" mass="15719">MKTHLMKNPWSSGDQVDIDGFLIAETNSHVYLERSLNIERNTNEELDRKRDSMGHIGPLKKATDQPADPKFNAHLSDSTVFAALCCAAGTGLTTSIMSRLPRTIRRALERCLLKLSRRTQHLAGILAQIFEVYPSSSPRGL</sequence>
<comment type="caution">
    <text evidence="2">The sequence shown here is derived from an EMBL/GenBank/DDBJ whole genome shotgun (WGS) entry which is preliminary data.</text>
</comment>
<reference evidence="2" key="1">
    <citation type="submission" date="2021-06" db="EMBL/GenBank/DDBJ databases">
        <title>Parelaphostrongylus tenuis whole genome reference sequence.</title>
        <authorList>
            <person name="Garwood T.J."/>
            <person name="Larsen P.A."/>
            <person name="Fountain-Jones N.M."/>
            <person name="Garbe J.R."/>
            <person name="Macchietto M.G."/>
            <person name="Kania S.A."/>
            <person name="Gerhold R.W."/>
            <person name="Richards J.E."/>
            <person name="Wolf T.M."/>
        </authorList>
    </citation>
    <scope>NUCLEOTIDE SEQUENCE</scope>
    <source>
        <strain evidence="2">MNPRO001-30</strain>
        <tissue evidence="2">Meninges</tissue>
    </source>
</reference>
<feature type="region of interest" description="Disordered" evidence="1">
    <location>
        <begin position="43"/>
        <end position="67"/>
    </location>
</feature>
<keyword evidence="3" id="KW-1185">Reference proteome</keyword>
<evidence type="ECO:0000256" key="1">
    <source>
        <dbReference type="SAM" id="MobiDB-lite"/>
    </source>
</evidence>
<name>A0AAD5N003_PARTN</name>
<protein>
    <submittedName>
        <fullName evidence="2">Uncharacterized protein</fullName>
    </submittedName>
</protein>